<proteinExistence type="predicted"/>
<dbReference type="EMBL" id="NIRS01000001">
    <property type="protein sequence ID" value="PPK40158.1"/>
    <property type="molecule type" value="Genomic_DNA"/>
</dbReference>
<protein>
    <submittedName>
        <fullName evidence="1">Uncharacterized protein</fullName>
    </submittedName>
</protein>
<organism evidence="1 2">
    <name type="scientific">Pseudomonas laurylsulfatiphila</name>
    <dbReference type="NCBI Taxonomy" id="2011015"/>
    <lineage>
        <taxon>Bacteria</taxon>
        <taxon>Pseudomonadati</taxon>
        <taxon>Pseudomonadota</taxon>
        <taxon>Gammaproteobacteria</taxon>
        <taxon>Pseudomonadales</taxon>
        <taxon>Pseudomonadaceae</taxon>
        <taxon>Pseudomonas</taxon>
    </lineage>
</organism>
<evidence type="ECO:0000313" key="2">
    <source>
        <dbReference type="Proteomes" id="UP000238541"/>
    </source>
</evidence>
<name>A0A2S6FRU8_9PSED</name>
<comment type="caution">
    <text evidence="1">The sequence shown here is derived from an EMBL/GenBank/DDBJ whole genome shotgun (WGS) entry which is preliminary data.</text>
</comment>
<reference evidence="2" key="1">
    <citation type="submission" date="2017-06" db="EMBL/GenBank/DDBJ databases">
        <authorList>
            <person name="Furmanczyk E.M."/>
        </authorList>
    </citation>
    <scope>NUCLEOTIDE SEQUENCE [LARGE SCALE GENOMIC DNA]</scope>
    <source>
        <strain evidence="2">AP3_16</strain>
    </source>
</reference>
<dbReference type="Proteomes" id="UP000238541">
    <property type="component" value="Unassembled WGS sequence"/>
</dbReference>
<dbReference type="AlphaFoldDB" id="A0A2S6FRU8"/>
<keyword evidence="2" id="KW-1185">Reference proteome</keyword>
<dbReference type="RefSeq" id="WP_104447388.1">
    <property type="nucleotide sequence ID" value="NZ_NIRS01000001.1"/>
</dbReference>
<gene>
    <name evidence="1" type="ORF">CD175_01575</name>
</gene>
<sequence length="967" mass="105229">MAGNRNSGVMAIEPLLICHGAEHDLKLAAVEGSPWINQGASLNPTLGGTSPISSEPEIGQYQPLLADGAEWKLICPAEGSDIDFNLQVQSEFTAVPYQLPFKLGDYRRKILKERNPISAPVVGDEVSAEIQVVSFYTEKELEGVDVDWYFDGTLVRTVQTKDLGWSKFDHAVTEVGEHTITAKVYSPYDDTTSEHNFTLNAYLESPWEQATLLINGVPVAWNSPGAFLFRGQPIDVKVEAPFLRGKEVALDLINPDDLDIEASPDFEAWVPTPDAKASWALAANGTKSGRIKLKLLSKDVVQAWEVPCAVLSANLAEEADVEIESAPVPNEGNWFIRDKPQTVTLKLKPGSPLAGLPVTLSLKVISGLDLENVESEPKFDREDTSYSWAVTGNTKSGKFQLSLKGTGMTTAITVAISKLISNKLDDEVTVKIGGQDVPSGGNVFFRGQSKDVVVTPKPGSPIAGNPIALACTVNEPLQLTDLSSRPPFNDSNPTYEWDVTGANNSGFFQLQIVAKDMTPINVTASKLLSTDLNDEGEVEIEGYNISYGNIVFFRGRPLDVVLRPKSGSPIEGHPISLTRKVNSPLEHNDLSSSPRFDPFEPTLKWTVTGANRSGFFQLQLTAEGMTTPITVTDIKLLSTNLNDEVEVKIGGKDIPPGGSVFVRGQAKDVELIRKPGSPIAGHGIALTREVTRPLEYDDLSSVPRFNPFDPNLKWRVTGANRSGVFQLQMTARGMTTQITVHGNRLMSTNLANEATPLFDGRAIPDGEVFGGGVTKVLTLDHKGSALPGVPLRLNWVPKGGLVMNDVSSTPPRNSDTTTHSWDIVCAENKTGIFDLELSAGDNNEAKLLIPGNRLFPKAVSFRFLNIDGGYHPFPPDRVVANRGWTYIVAVRLLTMDGVPLPNKRVTFRIPGFPNTEGRTGDTGEVMSPQLMMFRDLGIFEVYAEFNIEGRVESVSMLVEVKNISLSE</sequence>
<evidence type="ECO:0000313" key="1">
    <source>
        <dbReference type="EMBL" id="PPK40158.1"/>
    </source>
</evidence>
<accession>A0A2S6FRU8</accession>